<evidence type="ECO:0000313" key="2">
    <source>
        <dbReference type="Proteomes" id="UP000199114"/>
    </source>
</evidence>
<organism evidence="1 2">
    <name type="scientific">Natrinema salaciae</name>
    <dbReference type="NCBI Taxonomy" id="1186196"/>
    <lineage>
        <taxon>Archaea</taxon>
        <taxon>Methanobacteriati</taxon>
        <taxon>Methanobacteriota</taxon>
        <taxon>Stenosarchaea group</taxon>
        <taxon>Halobacteria</taxon>
        <taxon>Halobacteriales</taxon>
        <taxon>Natrialbaceae</taxon>
        <taxon>Natrinema</taxon>
    </lineage>
</organism>
<dbReference type="Proteomes" id="UP000199114">
    <property type="component" value="Unassembled WGS sequence"/>
</dbReference>
<name>A0A1H9LVZ7_9EURY</name>
<gene>
    <name evidence="1" type="ORF">SAMN04489841_3101</name>
</gene>
<evidence type="ECO:0000313" key="1">
    <source>
        <dbReference type="EMBL" id="SER15365.1"/>
    </source>
</evidence>
<dbReference type="RefSeq" id="WP_394328394.1">
    <property type="nucleotide sequence ID" value="NZ_FOFD01000004.1"/>
</dbReference>
<dbReference type="AlphaFoldDB" id="A0A1H9LVZ7"/>
<accession>A0A1H9LVZ7</accession>
<sequence length="102" mass="11383">MSTFQNPPDKESLDCLTERDERTGSWVRSNLREALIQSFGRFGYKVTLRDGEDVHYCALGLEGEVHRSVPSLCFLTMSGSLKRTAFFTTALTLGTNRATSTT</sequence>
<proteinExistence type="predicted"/>
<dbReference type="EMBL" id="FOFD01000004">
    <property type="protein sequence ID" value="SER15365.1"/>
    <property type="molecule type" value="Genomic_DNA"/>
</dbReference>
<reference evidence="2" key="1">
    <citation type="submission" date="2016-10" db="EMBL/GenBank/DDBJ databases">
        <authorList>
            <person name="Varghese N."/>
            <person name="Submissions S."/>
        </authorList>
    </citation>
    <scope>NUCLEOTIDE SEQUENCE [LARGE SCALE GENOMIC DNA]</scope>
    <source>
        <strain evidence="2">DSM 25055</strain>
    </source>
</reference>
<protein>
    <submittedName>
        <fullName evidence="1">Uncharacterized protein</fullName>
    </submittedName>
</protein>
<keyword evidence="2" id="KW-1185">Reference proteome</keyword>